<protein>
    <submittedName>
        <fullName evidence="2">Phage minor structural protein</fullName>
    </submittedName>
</protein>
<evidence type="ECO:0000313" key="2">
    <source>
        <dbReference type="EMBL" id="ADL03379.1"/>
    </source>
</evidence>
<dbReference type="PaxDb" id="610130-Closa_0754"/>
<name>D9R5H3_LACSW</name>
<dbReference type="EMBL" id="CP002109">
    <property type="protein sequence ID" value="ADL03379.1"/>
    <property type="molecule type" value="Genomic_DNA"/>
</dbReference>
<gene>
    <name evidence="2" type="ordered locus">Closa_0754</name>
</gene>
<feature type="domain" description="Tail spike" evidence="1">
    <location>
        <begin position="132"/>
        <end position="358"/>
    </location>
</feature>
<dbReference type="HOGENOM" id="CLU_424959_0_0_9"/>
<organism evidence="2 3">
    <name type="scientific">Lacrimispora saccharolytica (strain ATCC 35040 / DSM 2544 / NRCC 2533 / WM1)</name>
    <name type="common">Clostridium saccharolyticum</name>
    <dbReference type="NCBI Taxonomy" id="610130"/>
    <lineage>
        <taxon>Bacteria</taxon>
        <taxon>Bacillati</taxon>
        <taxon>Bacillota</taxon>
        <taxon>Clostridia</taxon>
        <taxon>Lachnospirales</taxon>
        <taxon>Lachnospiraceae</taxon>
        <taxon>Lacrimispora</taxon>
    </lineage>
</organism>
<accession>D9R5H3</accession>
<dbReference type="InterPro" id="IPR010572">
    <property type="entry name" value="Tail_dom"/>
</dbReference>
<dbReference type="AlphaFoldDB" id="D9R5H3"/>
<dbReference type="KEGG" id="csh:Closa_0754"/>
<evidence type="ECO:0000313" key="3">
    <source>
        <dbReference type="Proteomes" id="UP000001662"/>
    </source>
</evidence>
<sequence>MYKVTVKTNGIEYLLHEPRDDSGELQLIDPTLSEEVGKNGTFTFTISPLHPNKDKIIPMASEIFIYKDGEKILCCRMIDSESDFYNTGRATCEGELAFLLDSVQRPYEYTGSLYNYFVQLLNTHNSEVEERKRFEVGNVTIAGTEITRSNSEYSNTMTEMLGQLTDINGGYLRVRYSNDKKFLDYVSDYGGINNQVIRFGENLIDLTKHVEPTSLITALIPTGAKIKSDDSGSEDTVVNITSVNGGKDYIYNETAVAAYGWIWGSQSFEDVTDPSILLAKARAYLDEAVSIPETIELKAIDLSTLGLDVDALKLGYWTDIVSKPHGLSKRFMLSKKITGLANPAKNSITLGKVTLTFTGQAAKEKAQITARINAVASSTSKEINRKVENATQLITGGKGGYVVLDVYDPDSGEKIHPWRILIMDTPDKETARSVIQFNKNGFGFSTTGINGPYRNAWTIDGNLVADFITTGTMLADRIRGGTLELGGTGLGKDGSIIVKNASGTTIGYWDKTGLHVLTGTISGSQISGSIFTGGAIDVGVLRADAGGVQFGDYYVSADGTNQLHSSDGSVVIQTARGGPFGKYAAINLSSQAGTTILSDHHLETPFVNAKQINGDCELFGDNWWKGYSLFEALDFLNDKINNLR</sequence>
<dbReference type="RefSeq" id="WP_013271474.1">
    <property type="nucleotide sequence ID" value="NC_014376.1"/>
</dbReference>
<evidence type="ECO:0000259" key="1">
    <source>
        <dbReference type="Pfam" id="PF06605"/>
    </source>
</evidence>
<keyword evidence="3" id="KW-1185">Reference proteome</keyword>
<dbReference type="eggNOG" id="COG4926">
    <property type="taxonomic scope" value="Bacteria"/>
</dbReference>
<proteinExistence type="predicted"/>
<reference evidence="2" key="1">
    <citation type="submission" date="2010-07" db="EMBL/GenBank/DDBJ databases">
        <title>Complete sequence of Clostridium saccharolyticum WM1.</title>
        <authorList>
            <consortium name="US DOE Joint Genome Institute"/>
            <person name="Lucas S."/>
            <person name="Copeland A."/>
            <person name="Lapidus A."/>
            <person name="Cheng J.-F."/>
            <person name="Bruce D."/>
            <person name="Goodwin L."/>
            <person name="Pitluck S."/>
            <person name="Chertkov O."/>
            <person name="Detter J.C."/>
            <person name="Han C."/>
            <person name="Tapia R."/>
            <person name="Land M."/>
            <person name="Hauser L."/>
            <person name="Chang Y.-J."/>
            <person name="Jeffries C."/>
            <person name="Kyrpides N."/>
            <person name="Ivanova N."/>
            <person name="Mikhailova N."/>
            <person name="Mouttaki H."/>
            <person name="Lin L."/>
            <person name="Zhou J."/>
            <person name="Hemme C.L."/>
            <person name="Woyke T."/>
        </authorList>
    </citation>
    <scope>NUCLEOTIDE SEQUENCE [LARGE SCALE GENOMIC DNA]</scope>
    <source>
        <strain evidence="2">WM1</strain>
    </source>
</reference>
<dbReference type="Proteomes" id="UP000001662">
    <property type="component" value="Chromosome"/>
</dbReference>
<dbReference type="OrthoDB" id="5056238at2"/>
<dbReference type="NCBIfam" id="TIGR01665">
    <property type="entry name" value="put_anti_recept"/>
    <property type="match status" value="1"/>
</dbReference>
<dbReference type="InterPro" id="IPR007119">
    <property type="entry name" value="Phage_tail_spike_N"/>
</dbReference>
<dbReference type="STRING" id="610130.Closa_0754"/>
<dbReference type="Pfam" id="PF06605">
    <property type="entry name" value="Prophage_tail"/>
    <property type="match status" value="1"/>
</dbReference>